<proteinExistence type="predicted"/>
<dbReference type="Pfam" id="PF05534">
    <property type="entry name" value="HicB"/>
    <property type="match status" value="1"/>
</dbReference>
<dbReference type="SUPFAM" id="SSF47598">
    <property type="entry name" value="Ribbon-helix-helix"/>
    <property type="match status" value="1"/>
</dbReference>
<evidence type="ECO:0000313" key="2">
    <source>
        <dbReference type="EMBL" id="MCM0620342.1"/>
    </source>
</evidence>
<feature type="region of interest" description="Disordered" evidence="1">
    <location>
        <begin position="79"/>
        <end position="104"/>
    </location>
</feature>
<dbReference type="RefSeq" id="WP_250826997.1">
    <property type="nucleotide sequence ID" value="NZ_JAMOIL010000009.1"/>
</dbReference>
<comment type="caution">
    <text evidence="2">The sequence shown here is derived from an EMBL/GenBank/DDBJ whole genome shotgun (WGS) entry which is preliminary data.</text>
</comment>
<name>A0A9X2D7P5_9ACTN</name>
<reference evidence="2" key="1">
    <citation type="submission" date="2022-05" db="EMBL/GenBank/DDBJ databases">
        <authorList>
            <person name="Tuo L."/>
        </authorList>
    </citation>
    <scope>NUCLEOTIDE SEQUENCE</scope>
    <source>
        <strain evidence="2">BSK12Z-4</strain>
    </source>
</reference>
<evidence type="ECO:0000256" key="1">
    <source>
        <dbReference type="SAM" id="MobiDB-lite"/>
    </source>
</evidence>
<dbReference type="EMBL" id="JAMOIL010000009">
    <property type="protein sequence ID" value="MCM0620342.1"/>
    <property type="molecule type" value="Genomic_DNA"/>
</dbReference>
<gene>
    <name evidence="2" type="ORF">M8330_08535</name>
</gene>
<keyword evidence="3" id="KW-1185">Reference proteome</keyword>
<protein>
    <submittedName>
        <fullName evidence="2">Toxin-antitoxin system HicB family antitoxin</fullName>
    </submittedName>
</protein>
<dbReference type="InterPro" id="IPR010985">
    <property type="entry name" value="Ribbon_hlx_hlx"/>
</dbReference>
<evidence type="ECO:0000313" key="3">
    <source>
        <dbReference type="Proteomes" id="UP001139485"/>
    </source>
</evidence>
<dbReference type="InterPro" id="IPR008651">
    <property type="entry name" value="Uncharacterised_HicB"/>
</dbReference>
<dbReference type="Gene3D" id="3.30.559.30">
    <property type="entry name" value="Nonribosomal peptide synthetase, condensation domain"/>
    <property type="match status" value="1"/>
</dbReference>
<organism evidence="2 3">
    <name type="scientific">Nocardioides bruguierae</name>
    <dbReference type="NCBI Taxonomy" id="2945102"/>
    <lineage>
        <taxon>Bacteria</taxon>
        <taxon>Bacillati</taxon>
        <taxon>Actinomycetota</taxon>
        <taxon>Actinomycetes</taxon>
        <taxon>Propionibacteriales</taxon>
        <taxon>Nocardioidaceae</taxon>
        <taxon>Nocardioides</taxon>
    </lineage>
</organism>
<sequence length="177" mass="18480">MDMTPYLEGLRRDLRAATDASAPEVAAAAERLAAAIEPAARLALMEAISHATAEITSAMASGSVEVRLDGRDLDFVVDAGLPAAPAPPPAPTAPEPPEPEDDSVTRITLRLPESVKTRAEELAAQAGTSLNTWLVTAVRQATLTGHGSGDDGTRVTFDVNLPFGGGRSRGRRQSGWV</sequence>
<feature type="compositionally biased region" description="Pro residues" evidence="1">
    <location>
        <begin position="84"/>
        <end position="96"/>
    </location>
</feature>
<dbReference type="Proteomes" id="UP001139485">
    <property type="component" value="Unassembled WGS sequence"/>
</dbReference>
<accession>A0A9X2D7P5</accession>
<dbReference type="AlphaFoldDB" id="A0A9X2D7P5"/>
<dbReference type="GO" id="GO:0006355">
    <property type="term" value="P:regulation of DNA-templated transcription"/>
    <property type="evidence" value="ECO:0007669"/>
    <property type="project" value="InterPro"/>
</dbReference>